<dbReference type="InterPro" id="IPR035965">
    <property type="entry name" value="PAS-like_dom_sf"/>
</dbReference>
<dbReference type="SUPFAM" id="SSF55781">
    <property type="entry name" value="GAF domain-like"/>
    <property type="match status" value="1"/>
</dbReference>
<evidence type="ECO:0000256" key="9">
    <source>
        <dbReference type="ARBA" id="ARBA00022737"/>
    </source>
</evidence>
<evidence type="ECO:0000313" key="22">
    <source>
        <dbReference type="Proteomes" id="UP000509594"/>
    </source>
</evidence>
<dbReference type="RefSeq" id="WP_176964882.1">
    <property type="nucleotide sequence ID" value="NZ_CP058215.1"/>
</dbReference>
<dbReference type="KEGG" id="mzi:HWN40_05980"/>
<dbReference type="InterPro" id="IPR052162">
    <property type="entry name" value="Sensor_kinase/Photoreceptor"/>
</dbReference>
<dbReference type="InterPro" id="IPR013767">
    <property type="entry name" value="PAS_fold"/>
</dbReference>
<keyword evidence="6" id="KW-0597">Phosphoprotein</keyword>
<evidence type="ECO:0000256" key="14">
    <source>
        <dbReference type="ARBA" id="ARBA00023012"/>
    </source>
</evidence>
<keyword evidence="8 17" id="KW-0812">Transmembrane</keyword>
<keyword evidence="15 17" id="KW-0472">Membrane</keyword>
<keyword evidence="4" id="KW-1003">Cell membrane</keyword>
<dbReference type="InterPro" id="IPR004358">
    <property type="entry name" value="Sig_transdc_His_kin-like_C"/>
</dbReference>
<evidence type="ECO:0000256" key="5">
    <source>
        <dbReference type="ARBA" id="ARBA00022519"/>
    </source>
</evidence>
<feature type="domain" description="PAS" evidence="19">
    <location>
        <begin position="389"/>
        <end position="461"/>
    </location>
</feature>
<dbReference type="InterPro" id="IPR005467">
    <property type="entry name" value="His_kinase_dom"/>
</dbReference>
<dbReference type="SMART" id="SM00091">
    <property type="entry name" value="PAS"/>
    <property type="match status" value="5"/>
</dbReference>
<dbReference type="PROSITE" id="PS50113">
    <property type="entry name" value="PAC"/>
    <property type="match status" value="3"/>
</dbReference>
<evidence type="ECO:0000256" key="7">
    <source>
        <dbReference type="ARBA" id="ARBA00022679"/>
    </source>
</evidence>
<feature type="transmembrane region" description="Helical" evidence="17">
    <location>
        <begin position="13"/>
        <end position="31"/>
    </location>
</feature>
<dbReference type="Gene3D" id="3.30.450.40">
    <property type="match status" value="1"/>
</dbReference>
<evidence type="ECO:0000259" key="20">
    <source>
        <dbReference type="PROSITE" id="PS50113"/>
    </source>
</evidence>
<dbReference type="EMBL" id="CP058215">
    <property type="protein sequence ID" value="QLC49826.1"/>
    <property type="molecule type" value="Genomic_DNA"/>
</dbReference>
<dbReference type="Proteomes" id="UP000509594">
    <property type="component" value="Chromosome"/>
</dbReference>
<dbReference type="InterPro" id="IPR003018">
    <property type="entry name" value="GAF"/>
</dbReference>
<evidence type="ECO:0000259" key="18">
    <source>
        <dbReference type="PROSITE" id="PS50109"/>
    </source>
</evidence>
<feature type="domain" description="PAS" evidence="19">
    <location>
        <begin position="767"/>
        <end position="837"/>
    </location>
</feature>
<dbReference type="Gene3D" id="2.10.70.100">
    <property type="match status" value="1"/>
</dbReference>
<dbReference type="PANTHER" id="PTHR43304">
    <property type="entry name" value="PHYTOCHROME-LIKE PROTEIN CPH1"/>
    <property type="match status" value="1"/>
</dbReference>
<dbReference type="Pfam" id="PF02518">
    <property type="entry name" value="HATPase_c"/>
    <property type="match status" value="1"/>
</dbReference>
<accession>A0A7D5I0I5</accession>
<dbReference type="PROSITE" id="PS50112">
    <property type="entry name" value="PAS"/>
    <property type="match status" value="5"/>
</dbReference>
<dbReference type="SUPFAM" id="SSF55785">
    <property type="entry name" value="PYP-like sensor domain (PAS domain)"/>
    <property type="match status" value="5"/>
</dbReference>
<evidence type="ECO:0000256" key="13">
    <source>
        <dbReference type="ARBA" id="ARBA00022989"/>
    </source>
</evidence>
<keyword evidence="13 17" id="KW-1133">Transmembrane helix</keyword>
<dbReference type="InterPro" id="IPR029016">
    <property type="entry name" value="GAF-like_dom_sf"/>
</dbReference>
<feature type="domain" description="PAS" evidence="19">
    <location>
        <begin position="517"/>
        <end position="571"/>
    </location>
</feature>
<evidence type="ECO:0000256" key="8">
    <source>
        <dbReference type="ARBA" id="ARBA00022692"/>
    </source>
</evidence>
<dbReference type="SUPFAM" id="SSF55874">
    <property type="entry name" value="ATPase domain of HSP90 chaperone/DNA topoisomerase II/histidine kinase"/>
    <property type="match status" value="1"/>
</dbReference>
<feature type="domain" description="PAS" evidence="19">
    <location>
        <begin position="641"/>
        <end position="711"/>
    </location>
</feature>
<dbReference type="Gene3D" id="1.10.287.130">
    <property type="match status" value="1"/>
</dbReference>
<dbReference type="Pfam" id="PF00989">
    <property type="entry name" value="PAS"/>
    <property type="match status" value="3"/>
</dbReference>
<keyword evidence="10" id="KW-0547">Nucleotide-binding</keyword>
<dbReference type="CDD" id="cd00082">
    <property type="entry name" value="HisKA"/>
    <property type="match status" value="1"/>
</dbReference>
<dbReference type="FunFam" id="1.10.287.130:FF:000038">
    <property type="entry name" value="Sensory transduction histidine kinase"/>
    <property type="match status" value="1"/>
</dbReference>
<dbReference type="InterPro" id="IPR000014">
    <property type="entry name" value="PAS"/>
</dbReference>
<organism evidence="21 22">
    <name type="scientific">Methanolobus zinderi</name>
    <dbReference type="NCBI Taxonomy" id="536044"/>
    <lineage>
        <taxon>Archaea</taxon>
        <taxon>Methanobacteriati</taxon>
        <taxon>Methanobacteriota</taxon>
        <taxon>Stenosarchaea group</taxon>
        <taxon>Methanomicrobia</taxon>
        <taxon>Methanosarcinales</taxon>
        <taxon>Methanosarcinaceae</taxon>
        <taxon>Methanolobus</taxon>
    </lineage>
</organism>
<feature type="domain" description="PAC" evidence="20">
    <location>
        <begin position="590"/>
        <end position="640"/>
    </location>
</feature>
<evidence type="ECO:0000256" key="17">
    <source>
        <dbReference type="SAM" id="Phobius"/>
    </source>
</evidence>
<dbReference type="OrthoDB" id="117117at2157"/>
<sequence length="1135" mass="129418">MDSTSVFDRGTKIVLKFIVIYIVLASIWVLFSDSILIQFVSDMETYSRLQTYKGWAFILFTGALFLVYFKPRVKALDESQEALVETERELKRRLDYELATVDCMRILLETNDVDDVIPNILETIHRTVGSSRSYIFRNEDDPDLGICMSQTHEVVADGISREIDNPLLKHLPYSEGSPTLLATLQVKQAYVHIVAELDGPERTILSEQGILSVLIIPIYTGQELWGFIGFDDCEQARQWHEDDINLLRIVADGIGESILRQKAKNELKESEERFRRLHNASFGGIAIHDKGIILDCNQGLSDISGYTMNELIGMDGLLLIAESSRDTVMHNILSGFEKAYTVTGLRKDGTEYPLQLEAKNIPYKGKEVRVVEFRDITERKKTEEALKQASDRLALATRAGGVGIWDYDIVNNTLVWDEQMFRLYGINQDQFSGAYEAWRSGLHPGDLERCDSEIQMALSGEKEFDTEFRVLWPDGNVRNIRALAVVQRDESGKSLRMIGTNWDITSQKQAEEELRESERKYRSLFNQSAEGIYLHDLEGNILDVNDEAVVQSGYSREELLGMNVLSFLPEEFDKDDILQQWSRWSPGEPVTLEAKHFHKNGTIYPIELTTSCVYFGNEKLILAMVRDISKRKEAEKALRESEAKLSAMIANISDVIAIIDENGINRYKSPNIEKWFGWKPEEVVGISTWQNIHPEDLKKAQEVVRNLTEETDIEITAETRYLCKDGTYKWIEFTARNLLHEPSIKGILLNYHDISDRKKADNALREGERKFRSYIENAPHGIFIVDETGNCMEVNRTASILTGYSEKELVGAKLTEMVEPEFLHRSKKIFRELKENGFSSSEVIFRKKNGTKRWLKCDATRLPENTNLVFASDITEKKKAEHSLIEAKMMAEENSRIKSEFLANMSHELRTPLTAIIGFSDMLNTKMAGDLNEKQYRFIDHINKSGEHLLELINDILDLSKVEAGKMKLECEYFSVSAMFEEIRTLMTPMAMRKNVDLKIENNITTDDIFADRVKFKQIMYNLLSNAIKFTPENGEVFVAAERIDKKVSVSITDSGIGIPEHRLSDIFDPFTQVDSSNKRKHGGTGLGLTLVKQFVEMHEGEINVESEEGTGSTFTFTIADTTCEEKVSMDSEIL</sequence>
<evidence type="ECO:0000256" key="10">
    <source>
        <dbReference type="ARBA" id="ARBA00022741"/>
    </source>
</evidence>
<evidence type="ECO:0000256" key="16">
    <source>
        <dbReference type="ARBA" id="ARBA00023306"/>
    </source>
</evidence>
<dbReference type="SMART" id="SM00387">
    <property type="entry name" value="HATPase_c"/>
    <property type="match status" value="1"/>
</dbReference>
<name>A0A7D5I0I5_9EURY</name>
<dbReference type="PANTHER" id="PTHR43304:SF1">
    <property type="entry name" value="PAC DOMAIN-CONTAINING PROTEIN"/>
    <property type="match status" value="1"/>
</dbReference>
<dbReference type="GO" id="GO:0000155">
    <property type="term" value="F:phosphorelay sensor kinase activity"/>
    <property type="evidence" value="ECO:0007669"/>
    <property type="project" value="InterPro"/>
</dbReference>
<comment type="subcellular location">
    <subcellularLocation>
        <location evidence="2">Cell inner membrane</location>
        <topology evidence="2">Multi-pass membrane protein</topology>
    </subcellularLocation>
</comment>
<dbReference type="CDD" id="cd16922">
    <property type="entry name" value="HATPase_EvgS-ArcB-TorS-like"/>
    <property type="match status" value="1"/>
</dbReference>
<dbReference type="AlphaFoldDB" id="A0A7D5I0I5"/>
<dbReference type="EC" id="2.7.13.3" evidence="3"/>
<evidence type="ECO:0000256" key="15">
    <source>
        <dbReference type="ARBA" id="ARBA00023136"/>
    </source>
</evidence>
<dbReference type="GO" id="GO:0005524">
    <property type="term" value="F:ATP binding"/>
    <property type="evidence" value="ECO:0007669"/>
    <property type="project" value="UniProtKB-KW"/>
</dbReference>
<evidence type="ECO:0000256" key="3">
    <source>
        <dbReference type="ARBA" id="ARBA00012438"/>
    </source>
</evidence>
<gene>
    <name evidence="21" type="ORF">HWN40_05980</name>
</gene>
<feature type="domain" description="PAC" evidence="20">
    <location>
        <begin position="464"/>
        <end position="516"/>
    </location>
</feature>
<evidence type="ECO:0000256" key="1">
    <source>
        <dbReference type="ARBA" id="ARBA00000085"/>
    </source>
</evidence>
<dbReference type="SMART" id="SM00388">
    <property type="entry name" value="HisKA"/>
    <property type="match status" value="1"/>
</dbReference>
<dbReference type="InterPro" id="IPR036890">
    <property type="entry name" value="HATPase_C_sf"/>
</dbReference>
<evidence type="ECO:0000259" key="19">
    <source>
        <dbReference type="PROSITE" id="PS50112"/>
    </source>
</evidence>
<feature type="domain" description="PAS" evidence="19">
    <location>
        <begin position="270"/>
        <end position="339"/>
    </location>
</feature>
<feature type="domain" description="Histidine kinase" evidence="18">
    <location>
        <begin position="904"/>
        <end position="1123"/>
    </location>
</feature>
<evidence type="ECO:0000256" key="4">
    <source>
        <dbReference type="ARBA" id="ARBA00022475"/>
    </source>
</evidence>
<keyword evidence="12" id="KW-0067">ATP-binding</keyword>
<proteinExistence type="predicted"/>
<dbReference type="CDD" id="cd00130">
    <property type="entry name" value="PAS"/>
    <property type="match status" value="5"/>
</dbReference>
<dbReference type="InterPro" id="IPR013655">
    <property type="entry name" value="PAS_fold_3"/>
</dbReference>
<dbReference type="NCBIfam" id="TIGR00229">
    <property type="entry name" value="sensory_box"/>
    <property type="match status" value="5"/>
</dbReference>
<dbReference type="Gene3D" id="3.30.450.20">
    <property type="entry name" value="PAS domain"/>
    <property type="match status" value="5"/>
</dbReference>
<dbReference type="FunFam" id="2.10.70.100:FF:000001">
    <property type="entry name" value="Sensory transduction histidine kinase"/>
    <property type="match status" value="1"/>
</dbReference>
<comment type="catalytic activity">
    <reaction evidence="1">
        <text>ATP + protein L-histidine = ADP + protein N-phospho-L-histidine.</text>
        <dbReference type="EC" id="2.7.13.3"/>
    </reaction>
</comment>
<evidence type="ECO:0000256" key="12">
    <source>
        <dbReference type="ARBA" id="ARBA00022840"/>
    </source>
</evidence>
<dbReference type="GO" id="GO:0006355">
    <property type="term" value="P:regulation of DNA-templated transcription"/>
    <property type="evidence" value="ECO:0007669"/>
    <property type="project" value="InterPro"/>
</dbReference>
<keyword evidence="7" id="KW-0808">Transferase</keyword>
<feature type="domain" description="PAC" evidence="20">
    <location>
        <begin position="715"/>
        <end position="766"/>
    </location>
</feature>
<dbReference type="GO" id="GO:0005886">
    <property type="term" value="C:plasma membrane"/>
    <property type="evidence" value="ECO:0007669"/>
    <property type="project" value="UniProtKB-SubCell"/>
</dbReference>
<dbReference type="GeneID" id="55821205"/>
<reference evidence="21 22" key="1">
    <citation type="submission" date="2020-06" db="EMBL/GenBank/DDBJ databases">
        <title>Methanolobus halotolerans sp. nov., isolated from a saline lake Tus in Siberia.</title>
        <authorList>
            <person name="Shen Y."/>
            <person name="Chen S.-C."/>
            <person name="Lai M.-C."/>
            <person name="Huang H.-H."/>
            <person name="Chiu H.-H."/>
            <person name="Tang S.-L."/>
            <person name="Rogozin D.Y."/>
            <person name="Degermendzhy A.G."/>
        </authorList>
    </citation>
    <scope>NUCLEOTIDE SEQUENCE [LARGE SCALE GENOMIC DNA]</scope>
    <source>
        <strain evidence="21 22">DSM 21339</strain>
    </source>
</reference>
<evidence type="ECO:0000256" key="6">
    <source>
        <dbReference type="ARBA" id="ARBA00022553"/>
    </source>
</evidence>
<keyword evidence="22" id="KW-1185">Reference proteome</keyword>
<dbReference type="InterPro" id="IPR003661">
    <property type="entry name" value="HisK_dim/P_dom"/>
</dbReference>
<dbReference type="Pfam" id="PF13426">
    <property type="entry name" value="PAS_9"/>
    <property type="match status" value="1"/>
</dbReference>
<keyword evidence="5" id="KW-0997">Cell inner membrane</keyword>
<keyword evidence="16" id="KW-0131">Cell cycle</keyword>
<dbReference type="Pfam" id="PF00512">
    <property type="entry name" value="HisKA"/>
    <property type="match status" value="1"/>
</dbReference>
<protein>
    <recommendedName>
        <fullName evidence="3">histidine kinase</fullName>
        <ecNumber evidence="3">2.7.13.3</ecNumber>
    </recommendedName>
</protein>
<dbReference type="InterPro" id="IPR003594">
    <property type="entry name" value="HATPase_dom"/>
</dbReference>
<dbReference type="PRINTS" id="PR00344">
    <property type="entry name" value="BCTRLSENSOR"/>
</dbReference>
<dbReference type="PROSITE" id="PS50109">
    <property type="entry name" value="HIS_KIN"/>
    <property type="match status" value="1"/>
</dbReference>
<evidence type="ECO:0000256" key="2">
    <source>
        <dbReference type="ARBA" id="ARBA00004429"/>
    </source>
</evidence>
<evidence type="ECO:0000256" key="11">
    <source>
        <dbReference type="ARBA" id="ARBA00022777"/>
    </source>
</evidence>
<dbReference type="Pfam" id="PF08447">
    <property type="entry name" value="PAS_3"/>
    <property type="match status" value="1"/>
</dbReference>
<evidence type="ECO:0000313" key="21">
    <source>
        <dbReference type="EMBL" id="QLC49826.1"/>
    </source>
</evidence>
<dbReference type="Pfam" id="PF01590">
    <property type="entry name" value="GAF"/>
    <property type="match status" value="1"/>
</dbReference>
<feature type="transmembrane region" description="Helical" evidence="17">
    <location>
        <begin position="52"/>
        <end position="69"/>
    </location>
</feature>
<keyword evidence="11" id="KW-0418">Kinase</keyword>
<dbReference type="InterPro" id="IPR036097">
    <property type="entry name" value="HisK_dim/P_sf"/>
</dbReference>
<dbReference type="SMART" id="SM00086">
    <property type="entry name" value="PAC"/>
    <property type="match status" value="5"/>
</dbReference>
<dbReference type="InterPro" id="IPR000700">
    <property type="entry name" value="PAS-assoc_C"/>
</dbReference>
<dbReference type="InterPro" id="IPR001610">
    <property type="entry name" value="PAC"/>
</dbReference>
<keyword evidence="14" id="KW-0902">Two-component regulatory system</keyword>
<dbReference type="Gene3D" id="3.30.565.10">
    <property type="entry name" value="Histidine kinase-like ATPase, C-terminal domain"/>
    <property type="match status" value="1"/>
</dbReference>
<keyword evidence="9" id="KW-0677">Repeat</keyword>
<dbReference type="SMART" id="SM00065">
    <property type="entry name" value="GAF"/>
    <property type="match status" value="1"/>
</dbReference>
<dbReference type="SUPFAM" id="SSF47384">
    <property type="entry name" value="Homodimeric domain of signal transducing histidine kinase"/>
    <property type="match status" value="1"/>
</dbReference>
<dbReference type="FunFam" id="3.30.565.10:FF:000010">
    <property type="entry name" value="Sensor histidine kinase RcsC"/>
    <property type="match status" value="1"/>
</dbReference>